<reference evidence="2 3" key="1">
    <citation type="submission" date="2019-08" db="EMBL/GenBank/DDBJ databases">
        <title>Parahaliea maris sp. nov., isolated from the surface seawater.</title>
        <authorList>
            <person name="Liu Y."/>
        </authorList>
    </citation>
    <scope>NUCLEOTIDE SEQUENCE [LARGE SCALE GENOMIC DNA]</scope>
    <source>
        <strain evidence="2 3">HSLHS9</strain>
    </source>
</reference>
<dbReference type="InterPro" id="IPR000297">
    <property type="entry name" value="PPIase_PpiC"/>
</dbReference>
<dbReference type="AlphaFoldDB" id="A0A5C8ZWA7"/>
<accession>A0A5C8ZWA7</accession>
<dbReference type="Proteomes" id="UP000321039">
    <property type="component" value="Unassembled WGS sequence"/>
</dbReference>
<protein>
    <submittedName>
        <fullName evidence="2">Peptidyl-prolyl cis-trans isomerase</fullName>
    </submittedName>
</protein>
<proteinExistence type="predicted"/>
<comment type="caution">
    <text evidence="2">The sequence shown here is derived from an EMBL/GenBank/DDBJ whole genome shotgun (WGS) entry which is preliminary data.</text>
</comment>
<organism evidence="2 3">
    <name type="scientific">Parahaliea maris</name>
    <dbReference type="NCBI Taxonomy" id="2716870"/>
    <lineage>
        <taxon>Bacteria</taxon>
        <taxon>Pseudomonadati</taxon>
        <taxon>Pseudomonadota</taxon>
        <taxon>Gammaproteobacteria</taxon>
        <taxon>Cellvibrionales</taxon>
        <taxon>Halieaceae</taxon>
        <taxon>Parahaliea</taxon>
    </lineage>
</organism>
<name>A0A5C8ZWA7_9GAMM</name>
<dbReference type="RefSeq" id="WP_148068740.1">
    <property type="nucleotide sequence ID" value="NZ_VRZA01000004.1"/>
</dbReference>
<sequence length="311" mass="35985">MAFLARLNRPWIHFIVLGLALFELQRWAFPEPKPVIGPLAPARVDSLRQQWLALAGSPPSEEQLQGMVAQELDRDMLFQRALELELHLYDQVVYQRLLRNMAFLQMGEGKSEQEIYQQALDMRLHLGDEVIKRRMIQVMEQLLLAARPPLPVNEVDIAAEFESRREELRRPPRYSIEQLYFNREREDEVPAVVERIQSEGLSAEQARSLSSPFLPGYVFRQQTPDQLARNFGAAFVLNLQEAIPQAGQWVGPLRSTYGLHYVWVEAIEPSRDATLEEVRQQLERDLLSRRRATALADAIADLREDYEVRTS</sequence>
<dbReference type="GO" id="GO:0003755">
    <property type="term" value="F:peptidyl-prolyl cis-trans isomerase activity"/>
    <property type="evidence" value="ECO:0007669"/>
    <property type="project" value="InterPro"/>
</dbReference>
<evidence type="ECO:0000313" key="3">
    <source>
        <dbReference type="Proteomes" id="UP000321039"/>
    </source>
</evidence>
<gene>
    <name evidence="2" type="ORF">FV139_12205</name>
</gene>
<keyword evidence="2" id="KW-0413">Isomerase</keyword>
<feature type="domain" description="PpiC" evidence="1">
    <location>
        <begin position="152"/>
        <end position="280"/>
    </location>
</feature>
<dbReference type="Pfam" id="PF13145">
    <property type="entry name" value="Rotamase_2"/>
    <property type="match status" value="1"/>
</dbReference>
<keyword evidence="3" id="KW-1185">Reference proteome</keyword>
<evidence type="ECO:0000259" key="1">
    <source>
        <dbReference type="Pfam" id="PF13145"/>
    </source>
</evidence>
<evidence type="ECO:0000313" key="2">
    <source>
        <dbReference type="EMBL" id="TXS92736.1"/>
    </source>
</evidence>
<dbReference type="EMBL" id="VRZA01000004">
    <property type="protein sequence ID" value="TXS92736.1"/>
    <property type="molecule type" value="Genomic_DNA"/>
</dbReference>